<keyword evidence="2" id="KW-0539">Nucleus</keyword>
<sequence length="656" mass="72267">MFYSHEMLSSPEHGVATIWLVATLGSRSLTRRLNRKAIQNVDVPEACNVIINPEAPMALRLQGSLLYGVSKVYDQQCGYTLLDAQTMRDKMISMLKQLPGGGLDPSAGKTKPTNLILPYDLSFIPETDLPGLDIDFAFTEAAAVQRSSQRSDSWASSPGNYLSGHSQLGLIDLDLYADELIGAEGLQNLHVGDVPSGKKRGLVERRSRPDLEDEGVLLQPDFEFDEDGNLIELDESNDSPRKRRKGNFQGEPMGALTGELIQDDVMLMNMNEDGPLPAREDDQQPQTLPGQKNGEDPRRPSVERRLMEDGELDRTTEARAHQRIRRVKMFGFDDNTALRNTDLARWNDEYAANMAQALKQKNHNKLPTLAKKNAEYWVFGLGIGSVGRGLGQHREKGPLSQFSGDALYMLLTPEKSSARAGERNSPERRSVHQGRGQKERTGSLDVEIARDAPSSAYNDRSSEMPWNLTASLPGSIRGQRFSSISGSSARHRGRLTSASPLSGRNYADGRERNSSLSILNVGDVIDKLEELEITRYLEGELAPDREDISAISARRKSVFNRVVSALDTESLNFLDFIQTKVEETNSDSSGGVTFSELLPPSSTTRTVAAQGFLNVLTLATKGAIGVAQKSCDNYGVFPRGDRFQYGEIFLQLAGTA</sequence>
<name>A0A8J8W192_9EURO</name>
<feature type="compositionally biased region" description="Acidic residues" evidence="3">
    <location>
        <begin position="227"/>
        <end position="237"/>
    </location>
</feature>
<accession>A0A8J8W192</accession>
<evidence type="ECO:0000256" key="3">
    <source>
        <dbReference type="SAM" id="MobiDB-lite"/>
    </source>
</evidence>
<dbReference type="EMBL" id="WIWV01000061">
    <property type="protein sequence ID" value="KAF7715370.1"/>
    <property type="molecule type" value="Genomic_DNA"/>
</dbReference>
<dbReference type="Pfam" id="PF04825">
    <property type="entry name" value="Rad21_Rec8_N"/>
    <property type="match status" value="1"/>
</dbReference>
<dbReference type="GO" id="GO:0007064">
    <property type="term" value="P:mitotic sister chromatid cohesion"/>
    <property type="evidence" value="ECO:0007669"/>
    <property type="project" value="TreeGrafter"/>
</dbReference>
<dbReference type="AlphaFoldDB" id="A0A8J8W192"/>
<dbReference type="Pfam" id="PF04824">
    <property type="entry name" value="Rad21_Rec8"/>
    <property type="match status" value="1"/>
</dbReference>
<feature type="domain" description="Rad21/Rec8-like protein N-terminal" evidence="5">
    <location>
        <begin position="1"/>
        <end position="107"/>
    </location>
</feature>
<dbReference type="OrthoDB" id="5427633at2759"/>
<proteinExistence type="predicted"/>
<evidence type="ECO:0000259" key="4">
    <source>
        <dbReference type="Pfam" id="PF04824"/>
    </source>
</evidence>
<feature type="domain" description="Rad21/Rec8-like protein C-terminal eukaryotic" evidence="4">
    <location>
        <begin position="590"/>
        <end position="629"/>
    </location>
</feature>
<dbReference type="CDD" id="cd21789">
    <property type="entry name" value="Rad21_Rec8_M_SpRec8p-like"/>
    <property type="match status" value="1"/>
</dbReference>
<feature type="region of interest" description="Disordered" evidence="3">
    <location>
        <begin position="479"/>
        <end position="509"/>
    </location>
</feature>
<dbReference type="InterPro" id="IPR006909">
    <property type="entry name" value="Rad21/Rec8_C_eu"/>
</dbReference>
<comment type="subcellular location">
    <subcellularLocation>
        <location evidence="1">Nucleus</location>
    </subcellularLocation>
</comment>
<dbReference type="Proteomes" id="UP000631181">
    <property type="component" value="Unassembled WGS sequence"/>
</dbReference>
<comment type="caution">
    <text evidence="6">The sequence shown here is derived from an EMBL/GenBank/DDBJ whole genome shotgun (WGS) entry which is preliminary data.</text>
</comment>
<reference evidence="6" key="1">
    <citation type="journal article" date="2020" name="Front. Microbiol.">
        <title>Gene regulatory networks of Penicillium echinulatum 2HH and Penicillium oxalicum 114-2 inferred by a computational biology approach.</title>
        <authorList>
            <person name="Lenz A.R."/>
            <person name="Galan-Vasquez E."/>
            <person name="Balbinot E."/>
            <person name="De Abreu F.P."/>
            <person name="De Oliveira N.S."/>
            <person name="Da Rosa L.O."/>
            <person name="De Avila E Silva S."/>
            <person name="Camassola M."/>
            <person name="Dillon A.J.P."/>
            <person name="Perez-Rueda E."/>
        </authorList>
    </citation>
    <scope>NUCLEOTIDE SEQUENCE</scope>
    <source>
        <strain evidence="6">S1M29</strain>
    </source>
</reference>
<keyword evidence="7" id="KW-1185">Reference proteome</keyword>
<dbReference type="InterPro" id="IPR006910">
    <property type="entry name" value="Rad21_Rec8_N"/>
</dbReference>
<dbReference type="GO" id="GO:0005634">
    <property type="term" value="C:nucleus"/>
    <property type="evidence" value="ECO:0007669"/>
    <property type="project" value="UniProtKB-SubCell"/>
</dbReference>
<dbReference type="PANTHER" id="PTHR12585:SF70">
    <property type="entry name" value="RAD21_REC8 N TERMINAL DOMAIN PROTEIN (AFU_ORTHOLOGUE AFUA_6G02900)"/>
    <property type="match status" value="1"/>
</dbReference>
<feature type="region of interest" description="Disordered" evidence="3">
    <location>
        <begin position="227"/>
        <end position="255"/>
    </location>
</feature>
<dbReference type="PANTHER" id="PTHR12585">
    <property type="entry name" value="SCC1 / RAD21 FAMILY MEMBER"/>
    <property type="match status" value="1"/>
</dbReference>
<evidence type="ECO:0008006" key="8">
    <source>
        <dbReference type="Google" id="ProtNLM"/>
    </source>
</evidence>
<feature type="region of interest" description="Disordered" evidence="3">
    <location>
        <begin position="416"/>
        <end position="464"/>
    </location>
</feature>
<feature type="region of interest" description="Disordered" evidence="3">
    <location>
        <begin position="270"/>
        <end position="319"/>
    </location>
</feature>
<evidence type="ECO:0000256" key="2">
    <source>
        <dbReference type="ARBA" id="ARBA00023242"/>
    </source>
</evidence>
<dbReference type="InterPro" id="IPR039781">
    <property type="entry name" value="Rad21/Rec8-like"/>
</dbReference>
<evidence type="ECO:0000313" key="6">
    <source>
        <dbReference type="EMBL" id="KAF7715370.1"/>
    </source>
</evidence>
<dbReference type="GO" id="GO:0030892">
    <property type="term" value="C:mitotic cohesin complex"/>
    <property type="evidence" value="ECO:0007669"/>
    <property type="project" value="TreeGrafter"/>
</dbReference>
<evidence type="ECO:0000313" key="7">
    <source>
        <dbReference type="Proteomes" id="UP000631181"/>
    </source>
</evidence>
<evidence type="ECO:0000259" key="5">
    <source>
        <dbReference type="Pfam" id="PF04825"/>
    </source>
</evidence>
<gene>
    <name evidence="6" type="ORF">PECM_007112</name>
</gene>
<organism evidence="6 7">
    <name type="scientific">Penicillium ucsense</name>
    <dbReference type="NCBI Taxonomy" id="2839758"/>
    <lineage>
        <taxon>Eukaryota</taxon>
        <taxon>Fungi</taxon>
        <taxon>Dikarya</taxon>
        <taxon>Ascomycota</taxon>
        <taxon>Pezizomycotina</taxon>
        <taxon>Eurotiomycetes</taxon>
        <taxon>Eurotiomycetidae</taxon>
        <taxon>Eurotiales</taxon>
        <taxon>Aspergillaceae</taxon>
        <taxon>Penicillium</taxon>
    </lineage>
</organism>
<feature type="compositionally biased region" description="Basic and acidic residues" evidence="3">
    <location>
        <begin position="416"/>
        <end position="450"/>
    </location>
</feature>
<protein>
    <recommendedName>
        <fullName evidence="8">Rad21/Rec8-like protein N-terminal domain-containing protein</fullName>
    </recommendedName>
</protein>
<feature type="compositionally biased region" description="Basic and acidic residues" evidence="3">
    <location>
        <begin position="293"/>
        <end position="319"/>
    </location>
</feature>
<evidence type="ECO:0000256" key="1">
    <source>
        <dbReference type="ARBA" id="ARBA00004123"/>
    </source>
</evidence>
<feature type="compositionally biased region" description="Basic and acidic residues" evidence="3">
    <location>
        <begin position="201"/>
        <end position="210"/>
    </location>
</feature>
<feature type="region of interest" description="Disordered" evidence="3">
    <location>
        <begin position="193"/>
        <end position="213"/>
    </location>
</feature>
<dbReference type="GO" id="GO:0003682">
    <property type="term" value="F:chromatin binding"/>
    <property type="evidence" value="ECO:0007669"/>
    <property type="project" value="TreeGrafter"/>
</dbReference>